<evidence type="ECO:0000256" key="1">
    <source>
        <dbReference type="SAM" id="MobiDB-lite"/>
    </source>
</evidence>
<comment type="caution">
    <text evidence="2">The sequence shown here is derived from an EMBL/GenBank/DDBJ whole genome shotgun (WGS) entry which is preliminary data.</text>
</comment>
<feature type="compositionally biased region" description="Basic and acidic residues" evidence="1">
    <location>
        <begin position="85"/>
        <end position="104"/>
    </location>
</feature>
<reference evidence="2" key="1">
    <citation type="journal article" date="2023" name="Nat. Commun.">
        <title>Diploid and tetraploid genomes of Acorus and the evolution of monocots.</title>
        <authorList>
            <person name="Ma L."/>
            <person name="Liu K.W."/>
            <person name="Li Z."/>
            <person name="Hsiao Y.Y."/>
            <person name="Qi Y."/>
            <person name="Fu T."/>
            <person name="Tang G.D."/>
            <person name="Zhang D."/>
            <person name="Sun W.H."/>
            <person name="Liu D.K."/>
            <person name="Li Y."/>
            <person name="Chen G.Z."/>
            <person name="Liu X.D."/>
            <person name="Liao X.Y."/>
            <person name="Jiang Y.T."/>
            <person name="Yu X."/>
            <person name="Hao Y."/>
            <person name="Huang J."/>
            <person name="Zhao X.W."/>
            <person name="Ke S."/>
            <person name="Chen Y.Y."/>
            <person name="Wu W.L."/>
            <person name="Hsu J.L."/>
            <person name="Lin Y.F."/>
            <person name="Huang M.D."/>
            <person name="Li C.Y."/>
            <person name="Huang L."/>
            <person name="Wang Z.W."/>
            <person name="Zhao X."/>
            <person name="Zhong W.Y."/>
            <person name="Peng D.H."/>
            <person name="Ahmad S."/>
            <person name="Lan S."/>
            <person name="Zhang J.S."/>
            <person name="Tsai W.C."/>
            <person name="Van de Peer Y."/>
            <person name="Liu Z.J."/>
        </authorList>
    </citation>
    <scope>NUCLEOTIDE SEQUENCE</scope>
    <source>
        <strain evidence="2">CP</strain>
    </source>
</reference>
<evidence type="ECO:0000313" key="2">
    <source>
        <dbReference type="EMBL" id="KAK1312161.1"/>
    </source>
</evidence>
<dbReference type="Proteomes" id="UP001180020">
    <property type="component" value="Unassembled WGS sequence"/>
</dbReference>
<proteinExistence type="predicted"/>
<organism evidence="2 3">
    <name type="scientific">Acorus calamus</name>
    <name type="common">Sweet flag</name>
    <dbReference type="NCBI Taxonomy" id="4465"/>
    <lineage>
        <taxon>Eukaryota</taxon>
        <taxon>Viridiplantae</taxon>
        <taxon>Streptophyta</taxon>
        <taxon>Embryophyta</taxon>
        <taxon>Tracheophyta</taxon>
        <taxon>Spermatophyta</taxon>
        <taxon>Magnoliopsida</taxon>
        <taxon>Liliopsida</taxon>
        <taxon>Acoraceae</taxon>
        <taxon>Acorus</taxon>
    </lineage>
</organism>
<protein>
    <submittedName>
        <fullName evidence="2">Uncharacterized protein</fullName>
    </submittedName>
</protein>
<feature type="region of interest" description="Disordered" evidence="1">
    <location>
        <begin position="72"/>
        <end position="104"/>
    </location>
</feature>
<dbReference type="AlphaFoldDB" id="A0AAV9EF72"/>
<gene>
    <name evidence="2" type="ORF">QJS10_CPA07g00073</name>
</gene>
<accession>A0AAV9EF72</accession>
<reference evidence="2" key="2">
    <citation type="submission" date="2023-06" db="EMBL/GenBank/DDBJ databases">
        <authorList>
            <person name="Ma L."/>
            <person name="Liu K.-W."/>
            <person name="Li Z."/>
            <person name="Hsiao Y.-Y."/>
            <person name="Qi Y."/>
            <person name="Fu T."/>
            <person name="Tang G."/>
            <person name="Zhang D."/>
            <person name="Sun W.-H."/>
            <person name="Liu D.-K."/>
            <person name="Li Y."/>
            <person name="Chen G.-Z."/>
            <person name="Liu X.-D."/>
            <person name="Liao X.-Y."/>
            <person name="Jiang Y.-T."/>
            <person name="Yu X."/>
            <person name="Hao Y."/>
            <person name="Huang J."/>
            <person name="Zhao X.-W."/>
            <person name="Ke S."/>
            <person name="Chen Y.-Y."/>
            <person name="Wu W.-L."/>
            <person name="Hsu J.-L."/>
            <person name="Lin Y.-F."/>
            <person name="Huang M.-D."/>
            <person name="Li C.-Y."/>
            <person name="Huang L."/>
            <person name="Wang Z.-W."/>
            <person name="Zhao X."/>
            <person name="Zhong W.-Y."/>
            <person name="Peng D.-H."/>
            <person name="Ahmad S."/>
            <person name="Lan S."/>
            <person name="Zhang J.-S."/>
            <person name="Tsai W.-C."/>
            <person name="Van De Peer Y."/>
            <person name="Liu Z.-J."/>
        </authorList>
    </citation>
    <scope>NUCLEOTIDE SEQUENCE</scope>
    <source>
        <strain evidence="2">CP</strain>
        <tissue evidence="2">Leaves</tissue>
    </source>
</reference>
<evidence type="ECO:0000313" key="3">
    <source>
        <dbReference type="Proteomes" id="UP001180020"/>
    </source>
</evidence>
<name>A0AAV9EF72_ACOCL</name>
<keyword evidence="3" id="KW-1185">Reference proteome</keyword>
<sequence>MYINNEKNQHQASDCNINNNKTVAHAKYNTRKNETKAVPCQRPLFHAFIHHLVPRQHLLILEINRVHRALGRHHSLPPPPVNHNRPCEQPERRHDRATRSPKYQRREDLQEVVAFRLRLRRIGLAVVIRREFTGIQRFRVHSVERVFQAEAP</sequence>
<dbReference type="EMBL" id="JAUJYO010000007">
    <property type="protein sequence ID" value="KAK1312161.1"/>
    <property type="molecule type" value="Genomic_DNA"/>
</dbReference>